<keyword evidence="4" id="KW-0804">Transcription</keyword>
<dbReference type="RefSeq" id="WP_057864104.1">
    <property type="nucleotide sequence ID" value="NZ_AZEY01000028.1"/>
</dbReference>
<sequence length="296" mass="33573">MQLKDLEYFVQVAKLANLTQAAQYFSVSQPTITYAIKRLENSLGTQLLARDPQHRSLRLTETGTQFLYHARRILSEMQRARLEINNRQKEKLVLGLPPIIGNYFFPRYIGDLKREKLISRLETHSLGSEEMLTNLLNGNLNLAFIATAAPLKNPDLDLLCLDEKAFKIICSQDELDFSGSVTFKQAAIKPFIAFDEGFIHNKVFDYLETRSGVTPNVIYKTTDVDILKNMVSHNAGLALLTELAITEKDDVKVLAINEKQVPTFQIYLAYRHDHVLSAVEKAFIAIIRSQSGTKRV</sequence>
<keyword evidence="3" id="KW-0238">DNA-binding</keyword>
<keyword evidence="2" id="KW-0805">Transcription regulation</keyword>
<dbReference type="PATRIC" id="fig|1423739.3.peg.2593"/>
<dbReference type="InterPro" id="IPR050950">
    <property type="entry name" value="HTH-type_LysR_regulators"/>
</dbReference>
<evidence type="ECO:0000259" key="5">
    <source>
        <dbReference type="PROSITE" id="PS50931"/>
    </source>
</evidence>
<dbReference type="InterPro" id="IPR036390">
    <property type="entry name" value="WH_DNA-bd_sf"/>
</dbReference>
<dbReference type="Pfam" id="PF00126">
    <property type="entry name" value="HTH_1"/>
    <property type="match status" value="1"/>
</dbReference>
<dbReference type="InterPro" id="IPR000847">
    <property type="entry name" value="LysR_HTH_N"/>
</dbReference>
<comment type="similarity">
    <text evidence="1">Belongs to the LysR transcriptional regulatory family.</text>
</comment>
<dbReference type="PROSITE" id="PS50931">
    <property type="entry name" value="HTH_LYSR"/>
    <property type="match status" value="1"/>
</dbReference>
<dbReference type="GO" id="GO:0003700">
    <property type="term" value="F:DNA-binding transcription factor activity"/>
    <property type="evidence" value="ECO:0007669"/>
    <property type="project" value="InterPro"/>
</dbReference>
<accession>A0A0R1SPB6</accession>
<evidence type="ECO:0000256" key="2">
    <source>
        <dbReference type="ARBA" id="ARBA00023015"/>
    </source>
</evidence>
<dbReference type="SUPFAM" id="SSF46785">
    <property type="entry name" value="Winged helix' DNA-binding domain"/>
    <property type="match status" value="1"/>
</dbReference>
<dbReference type="FunFam" id="1.10.10.10:FF:000001">
    <property type="entry name" value="LysR family transcriptional regulator"/>
    <property type="match status" value="1"/>
</dbReference>
<dbReference type="Pfam" id="PF03466">
    <property type="entry name" value="LysR_substrate"/>
    <property type="match status" value="1"/>
</dbReference>
<dbReference type="PRINTS" id="PR00039">
    <property type="entry name" value="HTHLYSR"/>
</dbReference>
<evidence type="ECO:0000256" key="1">
    <source>
        <dbReference type="ARBA" id="ARBA00009437"/>
    </source>
</evidence>
<evidence type="ECO:0000256" key="4">
    <source>
        <dbReference type="ARBA" id="ARBA00023163"/>
    </source>
</evidence>
<feature type="domain" description="HTH lysR-type" evidence="5">
    <location>
        <begin position="1"/>
        <end position="60"/>
    </location>
</feature>
<reference evidence="6 7" key="1">
    <citation type="journal article" date="2015" name="Genome Announc.">
        <title>Expanding the biotechnology potential of lactobacilli through comparative genomics of 213 strains and associated genera.</title>
        <authorList>
            <person name="Sun Z."/>
            <person name="Harris H.M."/>
            <person name="McCann A."/>
            <person name="Guo C."/>
            <person name="Argimon S."/>
            <person name="Zhang W."/>
            <person name="Yang X."/>
            <person name="Jeffery I.B."/>
            <person name="Cooney J.C."/>
            <person name="Kagawa T.F."/>
            <person name="Liu W."/>
            <person name="Song Y."/>
            <person name="Salvetti E."/>
            <person name="Wrobel A."/>
            <person name="Rasinkangas P."/>
            <person name="Parkhill J."/>
            <person name="Rea M.C."/>
            <person name="O'Sullivan O."/>
            <person name="Ritari J."/>
            <person name="Douillard F.P."/>
            <person name="Paul Ross R."/>
            <person name="Yang R."/>
            <person name="Briner A.E."/>
            <person name="Felis G.E."/>
            <person name="de Vos W.M."/>
            <person name="Barrangou R."/>
            <person name="Klaenhammer T.R."/>
            <person name="Caufield P.W."/>
            <person name="Cui Y."/>
            <person name="Zhang H."/>
            <person name="O'Toole P.W."/>
        </authorList>
    </citation>
    <scope>NUCLEOTIDE SEQUENCE [LARGE SCALE GENOMIC DNA]</scope>
    <source>
        <strain evidence="6 7">DSM 14421</strain>
    </source>
</reference>
<protein>
    <submittedName>
        <fullName evidence="6">Transcriptional regulator, LysR family</fullName>
    </submittedName>
</protein>
<dbReference type="AlphaFoldDB" id="A0A0R1SPB6"/>
<dbReference type="InterPro" id="IPR005119">
    <property type="entry name" value="LysR_subst-bd"/>
</dbReference>
<dbReference type="Gene3D" id="1.10.10.10">
    <property type="entry name" value="Winged helix-like DNA-binding domain superfamily/Winged helix DNA-binding domain"/>
    <property type="match status" value="1"/>
</dbReference>
<gene>
    <name evidence="6" type="ORF">FC85_GL002492</name>
</gene>
<dbReference type="SUPFAM" id="SSF53850">
    <property type="entry name" value="Periplasmic binding protein-like II"/>
    <property type="match status" value="1"/>
</dbReference>
<dbReference type="Gene3D" id="3.40.190.290">
    <property type="match status" value="1"/>
</dbReference>
<proteinExistence type="inferred from homology"/>
<dbReference type="GO" id="GO:0003677">
    <property type="term" value="F:DNA binding"/>
    <property type="evidence" value="ECO:0007669"/>
    <property type="project" value="UniProtKB-KW"/>
</dbReference>
<dbReference type="GO" id="GO:0005829">
    <property type="term" value="C:cytosol"/>
    <property type="evidence" value="ECO:0007669"/>
    <property type="project" value="TreeGrafter"/>
</dbReference>
<dbReference type="EMBL" id="AZEY01000028">
    <property type="protein sequence ID" value="KRL67976.1"/>
    <property type="molecule type" value="Genomic_DNA"/>
</dbReference>
<organism evidence="6 7">
    <name type="scientific">Lentilactobacillus diolivorans DSM 14421</name>
    <dbReference type="NCBI Taxonomy" id="1423739"/>
    <lineage>
        <taxon>Bacteria</taxon>
        <taxon>Bacillati</taxon>
        <taxon>Bacillota</taxon>
        <taxon>Bacilli</taxon>
        <taxon>Lactobacillales</taxon>
        <taxon>Lactobacillaceae</taxon>
        <taxon>Lentilactobacillus</taxon>
    </lineage>
</organism>
<name>A0A0R1SPB6_9LACO</name>
<comment type="caution">
    <text evidence="6">The sequence shown here is derived from an EMBL/GenBank/DDBJ whole genome shotgun (WGS) entry which is preliminary data.</text>
</comment>
<evidence type="ECO:0000313" key="6">
    <source>
        <dbReference type="EMBL" id="KRL67976.1"/>
    </source>
</evidence>
<dbReference type="STRING" id="1423739.FC85_GL002492"/>
<evidence type="ECO:0000313" key="7">
    <source>
        <dbReference type="Proteomes" id="UP000052013"/>
    </source>
</evidence>
<dbReference type="InterPro" id="IPR036388">
    <property type="entry name" value="WH-like_DNA-bd_sf"/>
</dbReference>
<dbReference type="PANTHER" id="PTHR30419">
    <property type="entry name" value="HTH-TYPE TRANSCRIPTIONAL REGULATOR YBHD"/>
    <property type="match status" value="1"/>
</dbReference>
<evidence type="ECO:0000256" key="3">
    <source>
        <dbReference type="ARBA" id="ARBA00023125"/>
    </source>
</evidence>
<dbReference type="Proteomes" id="UP000052013">
    <property type="component" value="Unassembled WGS sequence"/>
</dbReference>